<protein>
    <submittedName>
        <fullName evidence="2">Uncharacterized protein</fullName>
    </submittedName>
</protein>
<dbReference type="AlphaFoldDB" id="A0A6J4S3B9"/>
<organism evidence="2">
    <name type="scientific">uncultured Rubrobacteraceae bacterium</name>
    <dbReference type="NCBI Taxonomy" id="349277"/>
    <lineage>
        <taxon>Bacteria</taxon>
        <taxon>Bacillati</taxon>
        <taxon>Actinomycetota</taxon>
        <taxon>Rubrobacteria</taxon>
        <taxon>Rubrobacterales</taxon>
        <taxon>Rubrobacteraceae</taxon>
        <taxon>environmental samples</taxon>
    </lineage>
</organism>
<proteinExistence type="predicted"/>
<feature type="compositionally biased region" description="Basic residues" evidence="1">
    <location>
        <begin position="80"/>
        <end position="94"/>
    </location>
</feature>
<dbReference type="EMBL" id="CADCVI010000217">
    <property type="protein sequence ID" value="CAA9488655.1"/>
    <property type="molecule type" value="Genomic_DNA"/>
</dbReference>
<evidence type="ECO:0000256" key="1">
    <source>
        <dbReference type="SAM" id="MobiDB-lite"/>
    </source>
</evidence>
<sequence length="94" mass="10313">SPPRASKPGPIPPWRAARTTVPSGTRGCPSAGSSRGPKGRKRRRKQPSTAGRRQSPTIPATTRHATPSRTSTRAPWTRCPTRRHTPRWSSPKRS</sequence>
<name>A0A6J4S3B9_9ACTN</name>
<feature type="non-terminal residue" evidence="2">
    <location>
        <position position="94"/>
    </location>
</feature>
<accession>A0A6J4S3B9</accession>
<evidence type="ECO:0000313" key="2">
    <source>
        <dbReference type="EMBL" id="CAA9488655.1"/>
    </source>
</evidence>
<feature type="compositionally biased region" description="Basic residues" evidence="1">
    <location>
        <begin position="37"/>
        <end position="46"/>
    </location>
</feature>
<feature type="region of interest" description="Disordered" evidence="1">
    <location>
        <begin position="1"/>
        <end position="94"/>
    </location>
</feature>
<gene>
    <name evidence="2" type="ORF">AVDCRST_MAG25-3231</name>
</gene>
<feature type="compositionally biased region" description="Polar residues" evidence="1">
    <location>
        <begin position="49"/>
        <end position="74"/>
    </location>
</feature>
<feature type="non-terminal residue" evidence="2">
    <location>
        <position position="1"/>
    </location>
</feature>
<reference evidence="2" key="1">
    <citation type="submission" date="2020-02" db="EMBL/GenBank/DDBJ databases">
        <authorList>
            <person name="Meier V. D."/>
        </authorList>
    </citation>
    <scope>NUCLEOTIDE SEQUENCE</scope>
    <source>
        <strain evidence="2">AVDCRST_MAG25</strain>
    </source>
</reference>
<feature type="compositionally biased region" description="Pro residues" evidence="1">
    <location>
        <begin position="1"/>
        <end position="13"/>
    </location>
</feature>